<gene>
    <name evidence="1" type="ORF">RF668_08060</name>
</gene>
<dbReference type="EMBL" id="CP133787">
    <property type="protein sequence ID" value="WMX69846.1"/>
    <property type="molecule type" value="Genomic_DNA"/>
</dbReference>
<evidence type="ECO:0000313" key="2">
    <source>
        <dbReference type="Proteomes" id="UP001254658"/>
    </source>
</evidence>
<dbReference type="RefSeq" id="WP_043735184.1">
    <property type="nucleotide sequence ID" value="NZ_CP070856.1"/>
</dbReference>
<dbReference type="AlphaFoldDB" id="A0AAX4AJG8"/>
<protein>
    <submittedName>
        <fullName evidence="1">Uncharacterized protein</fullName>
    </submittedName>
</protein>
<dbReference type="Proteomes" id="UP001254658">
    <property type="component" value="Chromosome"/>
</dbReference>
<proteinExistence type="predicted"/>
<reference evidence="1" key="1">
    <citation type="journal article" date="2022" name="Microbiol. Spectr.">
        <title>Optimizing Conditions in the Acid Tolerance Test for Potential Probiotics Using Response Surface Methodology.</title>
        <authorList>
            <person name="Ko H.I."/>
            <person name="Jeong C.H."/>
            <person name="Hong S.W."/>
            <person name="Eun J.B."/>
            <person name="Kim T.W."/>
        </authorList>
    </citation>
    <scope>NUCLEOTIDE SEQUENCE</scope>
    <source>
        <strain evidence="1">KCKM 0438</strain>
    </source>
</reference>
<accession>A0AAX4AJG8</accession>
<name>A0AAX4AJG8_LACLC</name>
<reference evidence="1" key="2">
    <citation type="submission" date="2023-09" db="EMBL/GenBank/DDBJ databases">
        <authorList>
            <person name="Kim T.W."/>
        </authorList>
    </citation>
    <scope>NUCLEOTIDE SEQUENCE</scope>
    <source>
        <strain evidence="1">KCKM 0438</strain>
    </source>
</reference>
<organism evidence="1 2">
    <name type="scientific">Lactococcus lactis subsp. cremoris</name>
    <name type="common">Streptococcus cremoris</name>
    <dbReference type="NCBI Taxonomy" id="1359"/>
    <lineage>
        <taxon>Bacteria</taxon>
        <taxon>Bacillati</taxon>
        <taxon>Bacillota</taxon>
        <taxon>Bacilli</taxon>
        <taxon>Lactobacillales</taxon>
        <taxon>Streptococcaceae</taxon>
        <taxon>Lactococcus</taxon>
    </lineage>
</organism>
<evidence type="ECO:0000313" key="1">
    <source>
        <dbReference type="EMBL" id="WMX69846.1"/>
    </source>
</evidence>
<sequence>MSERKNIWDILSDKQLNIEQEYLNLWKLVSADNQVTRYERGYTNRYSLHEIISNNFIDFRNRGTFIAFNEFLNYLELQIPNSYNPLSMVVTIDTLNLLIEIILLVFSELDDLNYGYNYGDIRGSISQNIELILQKSNQKVVEIEKGKQIIVPNDETVTAVSELILPDDEKLALSILGYSHYANKDNISVKDKILNDLHKYLKSKFEKIDNSNIEYVFNNLFLRHGKGENKARIDMLGVKAVNSLYDALFREVLYFMLGKEHENFTELIKGVKKEVGDARG</sequence>